<dbReference type="EMBL" id="BROQ01000256">
    <property type="protein sequence ID" value="GKZ27689.1"/>
    <property type="molecule type" value="Genomic_DNA"/>
</dbReference>
<feature type="domain" description="J" evidence="2">
    <location>
        <begin position="1"/>
        <end position="57"/>
    </location>
</feature>
<sequence>MVKPDVHRDYYADLARKYHPDRNPGRELEFKAKFQAIQAAHEILSDAQQRQRYDVDRLRAGYGKSYGPPKPTPQKKPANPYASAHPPKAQTSRPPHANYARAGPRPPWEKTYDAGQTGASAYRRSQGTWGTSTTRFRFGQRTGKAAGVPRPNAAPTGKSTRPKSAYDYFKTTTDQSSRTQSTRKKHGFAPRSASGDEPMAANTSSYTTVPRRERFQASDSLQREAAPTATTEKPAAQSGYGAENTGTPNSKQNGSKNASTDGDKAFFPASGLHNYRPRRGSKFAGSNGLLYIQ</sequence>
<proteinExistence type="predicted"/>
<dbReference type="PANTHER" id="PTHR24074">
    <property type="entry name" value="CO-CHAPERONE PROTEIN DJLA"/>
    <property type="match status" value="1"/>
</dbReference>
<reference evidence="3" key="1">
    <citation type="submission" date="2022-07" db="EMBL/GenBank/DDBJ databases">
        <title>Taxonomy of Aspergillus series Nigri: significant species reduction supported by multi-species coalescent approaches.</title>
        <authorList>
            <person name="Bian C."/>
            <person name="Kusuya Y."/>
            <person name="Sklenar F."/>
            <person name="D'hooge E."/>
            <person name="Yaguchi T."/>
            <person name="Takahashi H."/>
            <person name="Hubka V."/>
        </authorList>
    </citation>
    <scope>NUCLEOTIDE SEQUENCE</scope>
    <source>
        <strain evidence="3">CBS 733.88</strain>
    </source>
</reference>
<protein>
    <recommendedName>
        <fullName evidence="2">J domain-containing protein</fullName>
    </recommendedName>
</protein>
<accession>A0A9W5Z1K3</accession>
<feature type="compositionally biased region" description="Polar residues" evidence="1">
    <location>
        <begin position="117"/>
        <end position="135"/>
    </location>
</feature>
<dbReference type="Gene3D" id="1.10.287.110">
    <property type="entry name" value="DnaJ domain"/>
    <property type="match status" value="1"/>
</dbReference>
<feature type="compositionally biased region" description="Low complexity" evidence="1">
    <location>
        <begin position="171"/>
        <end position="180"/>
    </location>
</feature>
<dbReference type="PROSITE" id="PS00636">
    <property type="entry name" value="DNAJ_1"/>
    <property type="match status" value="1"/>
</dbReference>
<feature type="compositionally biased region" description="Low complexity" evidence="1">
    <location>
        <begin position="224"/>
        <end position="236"/>
    </location>
</feature>
<dbReference type="InterPro" id="IPR018253">
    <property type="entry name" value="DnaJ_domain_CS"/>
</dbReference>
<organism evidence="3 4">
    <name type="scientific">Aspergillus brasiliensis</name>
    <dbReference type="NCBI Taxonomy" id="319629"/>
    <lineage>
        <taxon>Eukaryota</taxon>
        <taxon>Fungi</taxon>
        <taxon>Dikarya</taxon>
        <taxon>Ascomycota</taxon>
        <taxon>Pezizomycotina</taxon>
        <taxon>Eurotiomycetes</taxon>
        <taxon>Eurotiomycetidae</taxon>
        <taxon>Eurotiales</taxon>
        <taxon>Aspergillaceae</taxon>
        <taxon>Aspergillus</taxon>
        <taxon>Aspergillus subgen. Circumdati</taxon>
    </lineage>
</organism>
<dbReference type="Pfam" id="PF00226">
    <property type="entry name" value="DnaJ"/>
    <property type="match status" value="1"/>
</dbReference>
<dbReference type="InterPro" id="IPR036869">
    <property type="entry name" value="J_dom_sf"/>
</dbReference>
<evidence type="ECO:0000313" key="4">
    <source>
        <dbReference type="Proteomes" id="UP001143548"/>
    </source>
</evidence>
<dbReference type="SMART" id="SM00271">
    <property type="entry name" value="DnaJ"/>
    <property type="match status" value="1"/>
</dbReference>
<feature type="compositionally biased region" description="Basic and acidic residues" evidence="1">
    <location>
        <begin position="49"/>
        <end position="59"/>
    </location>
</feature>
<dbReference type="SUPFAM" id="SSF46565">
    <property type="entry name" value="Chaperone J-domain"/>
    <property type="match status" value="1"/>
</dbReference>
<feature type="region of interest" description="Disordered" evidence="1">
    <location>
        <begin position="43"/>
        <end position="288"/>
    </location>
</feature>
<dbReference type="InterPro" id="IPR050817">
    <property type="entry name" value="DjlA_DnaK_co-chaperone"/>
</dbReference>
<evidence type="ECO:0000313" key="3">
    <source>
        <dbReference type="EMBL" id="GKZ27689.1"/>
    </source>
</evidence>
<feature type="compositionally biased region" description="Polar residues" evidence="1">
    <location>
        <begin position="244"/>
        <end position="260"/>
    </location>
</feature>
<gene>
    <name evidence="3" type="ORF">AbraCBS73388_005319</name>
</gene>
<dbReference type="InterPro" id="IPR001623">
    <property type="entry name" value="DnaJ_domain"/>
</dbReference>
<dbReference type="Proteomes" id="UP001143548">
    <property type="component" value="Unassembled WGS sequence"/>
</dbReference>
<dbReference type="PROSITE" id="PS50076">
    <property type="entry name" value="DNAJ_2"/>
    <property type="match status" value="1"/>
</dbReference>
<dbReference type="AlphaFoldDB" id="A0A9W5Z1K3"/>
<name>A0A9W5Z1K3_9EURO</name>
<dbReference type="PRINTS" id="PR00625">
    <property type="entry name" value="JDOMAIN"/>
</dbReference>
<evidence type="ECO:0000256" key="1">
    <source>
        <dbReference type="SAM" id="MobiDB-lite"/>
    </source>
</evidence>
<dbReference type="CDD" id="cd06257">
    <property type="entry name" value="DnaJ"/>
    <property type="match status" value="1"/>
</dbReference>
<comment type="caution">
    <text evidence="3">The sequence shown here is derived from an EMBL/GenBank/DDBJ whole genome shotgun (WGS) entry which is preliminary data.</text>
</comment>
<evidence type="ECO:0000259" key="2">
    <source>
        <dbReference type="PROSITE" id="PS50076"/>
    </source>
</evidence>